<dbReference type="STRING" id="1036611.A0A1L9PFN4"/>
<evidence type="ECO:0000313" key="6">
    <source>
        <dbReference type="Proteomes" id="UP000184073"/>
    </source>
</evidence>
<dbReference type="SUPFAM" id="SSF55931">
    <property type="entry name" value="Glutamine synthetase/guanido kinase"/>
    <property type="match status" value="1"/>
</dbReference>
<dbReference type="GeneID" id="63732610"/>
<evidence type="ECO:0000259" key="4">
    <source>
        <dbReference type="PROSITE" id="PS51987"/>
    </source>
</evidence>
<dbReference type="SMART" id="SM01230">
    <property type="entry name" value="Gln-synt_C"/>
    <property type="match status" value="1"/>
</dbReference>
<sequence length="444" mass="48790">MDNQTSLAQFDANTQGVDFVWVLFTSYIGTNLVRMVPVAEFKRLLEVNQGISVPSQVLHLLPRDGFANGVAPTGAFFLQPDVRSLVAPYLDSNKALAMARWVDKENVPIAECARSKLDALTRLVEQKSNCSILVGFELEFCLLRQQTLPNGQVEYTPVNTRHSWSVMPQGREDEPLLTLLEEAALALQSLGIRLQQFHAELAPGQWEFVLPPDSPLKAVDALVLARQAIMKVANKHGYRATLHPRLSPQTPGTGSHVHVSLNPNQKEDLPTIESFFAGILEHFASIAAFTLPQEISYGRVQGGIGSGGDYVCWGWENKEAILRRISSTRFEVKMMDGLANPYLALCAMLAAGLDGLLQGAVLKAGPCLTAPNSMSAEEREALGVKDKMPAGLAESLEYLEANERLRGVLSDALVSTYLAVKRSELDVVQKMSPEEQRAWFVSTY</sequence>
<reference evidence="6" key="1">
    <citation type="journal article" date="2017" name="Genome Biol.">
        <title>Comparative genomics reveals high biological diversity and specific adaptations in the industrially and medically important fungal genus Aspergillus.</title>
        <authorList>
            <person name="de Vries R.P."/>
            <person name="Riley R."/>
            <person name="Wiebenga A."/>
            <person name="Aguilar-Osorio G."/>
            <person name="Amillis S."/>
            <person name="Uchima C.A."/>
            <person name="Anderluh G."/>
            <person name="Asadollahi M."/>
            <person name="Askin M."/>
            <person name="Barry K."/>
            <person name="Battaglia E."/>
            <person name="Bayram O."/>
            <person name="Benocci T."/>
            <person name="Braus-Stromeyer S.A."/>
            <person name="Caldana C."/>
            <person name="Canovas D."/>
            <person name="Cerqueira G.C."/>
            <person name="Chen F."/>
            <person name="Chen W."/>
            <person name="Choi C."/>
            <person name="Clum A."/>
            <person name="Dos Santos R.A."/>
            <person name="Damasio A.R."/>
            <person name="Diallinas G."/>
            <person name="Emri T."/>
            <person name="Fekete E."/>
            <person name="Flipphi M."/>
            <person name="Freyberg S."/>
            <person name="Gallo A."/>
            <person name="Gournas C."/>
            <person name="Habgood R."/>
            <person name="Hainaut M."/>
            <person name="Harispe M.L."/>
            <person name="Henrissat B."/>
            <person name="Hilden K.S."/>
            <person name="Hope R."/>
            <person name="Hossain A."/>
            <person name="Karabika E."/>
            <person name="Karaffa L."/>
            <person name="Karanyi Z."/>
            <person name="Krasevec N."/>
            <person name="Kuo A."/>
            <person name="Kusch H."/>
            <person name="LaButti K."/>
            <person name="Lagendijk E.L."/>
            <person name="Lapidus A."/>
            <person name="Levasseur A."/>
            <person name="Lindquist E."/>
            <person name="Lipzen A."/>
            <person name="Logrieco A.F."/>
            <person name="MacCabe A."/>
            <person name="Maekelae M.R."/>
            <person name="Malavazi I."/>
            <person name="Melin P."/>
            <person name="Meyer V."/>
            <person name="Mielnichuk N."/>
            <person name="Miskei M."/>
            <person name="Molnar A.P."/>
            <person name="Mule G."/>
            <person name="Ngan C.Y."/>
            <person name="Orejas M."/>
            <person name="Orosz E."/>
            <person name="Ouedraogo J.P."/>
            <person name="Overkamp K.M."/>
            <person name="Park H.-S."/>
            <person name="Perrone G."/>
            <person name="Piumi F."/>
            <person name="Punt P.J."/>
            <person name="Ram A.F."/>
            <person name="Ramon A."/>
            <person name="Rauscher S."/>
            <person name="Record E."/>
            <person name="Riano-Pachon D.M."/>
            <person name="Robert V."/>
            <person name="Roehrig J."/>
            <person name="Ruller R."/>
            <person name="Salamov A."/>
            <person name="Salih N.S."/>
            <person name="Samson R.A."/>
            <person name="Sandor E."/>
            <person name="Sanguinetti M."/>
            <person name="Schuetze T."/>
            <person name="Sepcic K."/>
            <person name="Shelest E."/>
            <person name="Sherlock G."/>
            <person name="Sophianopoulou V."/>
            <person name="Squina F.M."/>
            <person name="Sun H."/>
            <person name="Susca A."/>
            <person name="Todd R.B."/>
            <person name="Tsang A."/>
            <person name="Unkles S.E."/>
            <person name="van de Wiele N."/>
            <person name="van Rossen-Uffink D."/>
            <person name="Oliveira J.V."/>
            <person name="Vesth T.C."/>
            <person name="Visser J."/>
            <person name="Yu J.-H."/>
            <person name="Zhou M."/>
            <person name="Andersen M.R."/>
            <person name="Archer D.B."/>
            <person name="Baker S.E."/>
            <person name="Benoit I."/>
            <person name="Brakhage A.A."/>
            <person name="Braus G.H."/>
            <person name="Fischer R."/>
            <person name="Frisvad J.C."/>
            <person name="Goldman G.H."/>
            <person name="Houbraken J."/>
            <person name="Oakley B."/>
            <person name="Pocsi I."/>
            <person name="Scazzocchio C."/>
            <person name="Seiboth B."/>
            <person name="vanKuyk P.A."/>
            <person name="Wortman J."/>
            <person name="Dyer P.S."/>
            <person name="Grigoriev I.V."/>
        </authorList>
    </citation>
    <scope>NUCLEOTIDE SEQUENCE [LARGE SCALE GENOMIC DNA]</scope>
    <source>
        <strain evidence="6">CBS 583.65</strain>
    </source>
</reference>
<dbReference type="PANTHER" id="PTHR43785:SF2">
    <property type="entry name" value="TYPE-1 GLUTAMINE SYNTHETASE 1"/>
    <property type="match status" value="1"/>
</dbReference>
<evidence type="ECO:0000256" key="3">
    <source>
        <dbReference type="RuleBase" id="RU000384"/>
    </source>
</evidence>
<dbReference type="GO" id="GO:0004356">
    <property type="term" value="F:glutamine synthetase activity"/>
    <property type="evidence" value="ECO:0007669"/>
    <property type="project" value="InterPro"/>
</dbReference>
<dbReference type="RefSeq" id="XP_040666044.1">
    <property type="nucleotide sequence ID" value="XM_040817099.1"/>
</dbReference>
<evidence type="ECO:0000256" key="1">
    <source>
        <dbReference type="ARBA" id="ARBA00022598"/>
    </source>
</evidence>
<accession>A0A1L9PFN4</accession>
<dbReference type="Gene3D" id="3.30.590.10">
    <property type="entry name" value="Glutamine synthetase/guanido kinase, catalytic domain"/>
    <property type="match status" value="1"/>
</dbReference>
<evidence type="ECO:0000256" key="2">
    <source>
        <dbReference type="PROSITE-ProRule" id="PRU01331"/>
    </source>
</evidence>
<feature type="domain" description="GS catalytic" evidence="4">
    <location>
        <begin position="116"/>
        <end position="444"/>
    </location>
</feature>
<dbReference type="EMBL" id="KV878127">
    <property type="protein sequence ID" value="OJJ00282.1"/>
    <property type="molecule type" value="Genomic_DNA"/>
</dbReference>
<dbReference type="InterPro" id="IPR014746">
    <property type="entry name" value="Gln_synth/guanido_kin_cat_dom"/>
</dbReference>
<gene>
    <name evidence="5" type="ORF">ASPVEDRAFT_81857</name>
</gene>
<dbReference type="VEuPathDB" id="FungiDB:ASPVEDRAFT_81857"/>
<protein>
    <recommendedName>
        <fullName evidence="4">GS catalytic domain-containing protein</fullName>
    </recommendedName>
</protein>
<dbReference type="AlphaFoldDB" id="A0A1L9PFN4"/>
<dbReference type="InterPro" id="IPR008146">
    <property type="entry name" value="Gln_synth_cat_dom"/>
</dbReference>
<dbReference type="Proteomes" id="UP000184073">
    <property type="component" value="Unassembled WGS sequence"/>
</dbReference>
<dbReference type="PANTHER" id="PTHR43785">
    <property type="entry name" value="GAMMA-GLUTAMYLPUTRESCINE SYNTHETASE"/>
    <property type="match status" value="1"/>
</dbReference>
<proteinExistence type="inferred from homology"/>
<dbReference type="OrthoDB" id="3364440at2759"/>
<keyword evidence="1" id="KW-0436">Ligase</keyword>
<dbReference type="PROSITE" id="PS51987">
    <property type="entry name" value="GS_CATALYTIC"/>
    <property type="match status" value="1"/>
</dbReference>
<name>A0A1L9PFN4_ASPVE</name>
<evidence type="ECO:0000313" key="5">
    <source>
        <dbReference type="EMBL" id="OJJ00282.1"/>
    </source>
</evidence>
<organism evidence="5 6">
    <name type="scientific">Aspergillus versicolor CBS 583.65</name>
    <dbReference type="NCBI Taxonomy" id="1036611"/>
    <lineage>
        <taxon>Eukaryota</taxon>
        <taxon>Fungi</taxon>
        <taxon>Dikarya</taxon>
        <taxon>Ascomycota</taxon>
        <taxon>Pezizomycotina</taxon>
        <taxon>Eurotiomycetes</taxon>
        <taxon>Eurotiomycetidae</taxon>
        <taxon>Eurotiales</taxon>
        <taxon>Aspergillaceae</taxon>
        <taxon>Aspergillus</taxon>
        <taxon>Aspergillus subgen. Nidulantes</taxon>
    </lineage>
</organism>
<comment type="similarity">
    <text evidence="2 3">Belongs to the glutamine synthetase family.</text>
</comment>
<dbReference type="Pfam" id="PF00120">
    <property type="entry name" value="Gln-synt_C"/>
    <property type="match status" value="1"/>
</dbReference>
<keyword evidence="6" id="KW-1185">Reference proteome</keyword>